<accession>A0AAW1KC53</accession>
<dbReference type="AlphaFoldDB" id="A0AAW1KC53"/>
<keyword evidence="2" id="KW-1185">Reference proteome</keyword>
<dbReference type="Proteomes" id="UP001458880">
    <property type="component" value="Unassembled WGS sequence"/>
</dbReference>
<proteinExistence type="predicted"/>
<gene>
    <name evidence="1" type="ORF">QE152_g24313</name>
</gene>
<reference evidence="1 2" key="1">
    <citation type="journal article" date="2024" name="BMC Genomics">
        <title>De novo assembly and annotation of Popillia japonica's genome with initial clues to its potential as an invasive pest.</title>
        <authorList>
            <person name="Cucini C."/>
            <person name="Boschi S."/>
            <person name="Funari R."/>
            <person name="Cardaioli E."/>
            <person name="Iannotti N."/>
            <person name="Marturano G."/>
            <person name="Paoli F."/>
            <person name="Bruttini M."/>
            <person name="Carapelli A."/>
            <person name="Frati F."/>
            <person name="Nardi F."/>
        </authorList>
    </citation>
    <scope>NUCLEOTIDE SEQUENCE [LARGE SCALE GENOMIC DNA]</scope>
    <source>
        <strain evidence="1">DMR45628</strain>
    </source>
</reference>
<evidence type="ECO:0000313" key="2">
    <source>
        <dbReference type="Proteomes" id="UP001458880"/>
    </source>
</evidence>
<sequence length="117" mass="13516">MTSTSKYCISSRVNKPKPMLHIHIYMRGPRSSSIENRMSPVFRSVSIMETYSVSWLTVTSRGRLRYFFSSKGVDLCEIDFGFGCKLNRLNTYKHTLNVPVELNLECQIRLRVALYVG</sequence>
<comment type="caution">
    <text evidence="1">The sequence shown here is derived from an EMBL/GenBank/DDBJ whole genome shotgun (WGS) entry which is preliminary data.</text>
</comment>
<organism evidence="1 2">
    <name type="scientific">Popillia japonica</name>
    <name type="common">Japanese beetle</name>
    <dbReference type="NCBI Taxonomy" id="7064"/>
    <lineage>
        <taxon>Eukaryota</taxon>
        <taxon>Metazoa</taxon>
        <taxon>Ecdysozoa</taxon>
        <taxon>Arthropoda</taxon>
        <taxon>Hexapoda</taxon>
        <taxon>Insecta</taxon>
        <taxon>Pterygota</taxon>
        <taxon>Neoptera</taxon>
        <taxon>Endopterygota</taxon>
        <taxon>Coleoptera</taxon>
        <taxon>Polyphaga</taxon>
        <taxon>Scarabaeiformia</taxon>
        <taxon>Scarabaeidae</taxon>
        <taxon>Rutelinae</taxon>
        <taxon>Popillia</taxon>
    </lineage>
</organism>
<dbReference type="EMBL" id="JASPKY010000246">
    <property type="protein sequence ID" value="KAK9717149.1"/>
    <property type="molecule type" value="Genomic_DNA"/>
</dbReference>
<protein>
    <submittedName>
        <fullName evidence="1">Uncharacterized protein</fullName>
    </submittedName>
</protein>
<evidence type="ECO:0000313" key="1">
    <source>
        <dbReference type="EMBL" id="KAK9717149.1"/>
    </source>
</evidence>
<name>A0AAW1KC53_POPJA</name>